<keyword evidence="2" id="KW-0805">Transcription regulation</keyword>
<dbReference type="PRINTS" id="PR00039">
    <property type="entry name" value="HTHLYSR"/>
</dbReference>
<evidence type="ECO:0000256" key="1">
    <source>
        <dbReference type="ARBA" id="ARBA00009437"/>
    </source>
</evidence>
<dbReference type="InterPro" id="IPR000847">
    <property type="entry name" value="LysR_HTH_N"/>
</dbReference>
<dbReference type="AlphaFoldDB" id="A0A4U1BLF2"/>
<dbReference type="GO" id="GO:0003700">
    <property type="term" value="F:DNA-binding transcription factor activity"/>
    <property type="evidence" value="ECO:0007669"/>
    <property type="project" value="InterPro"/>
</dbReference>
<dbReference type="InterPro" id="IPR050389">
    <property type="entry name" value="LysR-type_TF"/>
</dbReference>
<evidence type="ECO:0000256" key="3">
    <source>
        <dbReference type="ARBA" id="ARBA00023125"/>
    </source>
</evidence>
<keyword evidence="3" id="KW-0238">DNA-binding</keyword>
<protein>
    <submittedName>
        <fullName evidence="6">LysR family transcriptional regulator</fullName>
    </submittedName>
</protein>
<evidence type="ECO:0000256" key="2">
    <source>
        <dbReference type="ARBA" id="ARBA00023015"/>
    </source>
</evidence>
<organism evidence="6 7">
    <name type="scientific">Ferrimonas aestuarii</name>
    <dbReference type="NCBI Taxonomy" id="2569539"/>
    <lineage>
        <taxon>Bacteria</taxon>
        <taxon>Pseudomonadati</taxon>
        <taxon>Pseudomonadota</taxon>
        <taxon>Gammaproteobacteria</taxon>
        <taxon>Alteromonadales</taxon>
        <taxon>Ferrimonadaceae</taxon>
        <taxon>Ferrimonas</taxon>
    </lineage>
</organism>
<dbReference type="RefSeq" id="WP_136863901.1">
    <property type="nucleotide sequence ID" value="NZ_SWCJ01000010.1"/>
</dbReference>
<dbReference type="PROSITE" id="PS50931">
    <property type="entry name" value="HTH_LYSR"/>
    <property type="match status" value="1"/>
</dbReference>
<dbReference type="GO" id="GO:0003677">
    <property type="term" value="F:DNA binding"/>
    <property type="evidence" value="ECO:0007669"/>
    <property type="project" value="UniProtKB-KW"/>
</dbReference>
<keyword evidence="4" id="KW-0804">Transcription</keyword>
<dbReference type="Pfam" id="PF03466">
    <property type="entry name" value="LysR_substrate"/>
    <property type="match status" value="1"/>
</dbReference>
<accession>A0A4U1BLF2</accession>
<dbReference type="EMBL" id="SWCJ01000010">
    <property type="protein sequence ID" value="TKB53919.1"/>
    <property type="molecule type" value="Genomic_DNA"/>
</dbReference>
<evidence type="ECO:0000259" key="5">
    <source>
        <dbReference type="PROSITE" id="PS50931"/>
    </source>
</evidence>
<dbReference type="Proteomes" id="UP000305675">
    <property type="component" value="Unassembled WGS sequence"/>
</dbReference>
<dbReference type="OrthoDB" id="6621790at2"/>
<dbReference type="InterPro" id="IPR036388">
    <property type="entry name" value="WH-like_DNA-bd_sf"/>
</dbReference>
<reference evidence="6 7" key="1">
    <citation type="submission" date="2019-04" db="EMBL/GenBank/DDBJ databases">
        <authorList>
            <person name="Hwang J.C."/>
        </authorList>
    </citation>
    <scope>NUCLEOTIDE SEQUENCE [LARGE SCALE GENOMIC DNA]</scope>
    <source>
        <strain evidence="6 7">IMCC35002</strain>
    </source>
</reference>
<gene>
    <name evidence="6" type="ORF">FCL42_13245</name>
</gene>
<comment type="similarity">
    <text evidence="1">Belongs to the LysR transcriptional regulatory family.</text>
</comment>
<evidence type="ECO:0000313" key="6">
    <source>
        <dbReference type="EMBL" id="TKB53919.1"/>
    </source>
</evidence>
<dbReference type="Gene3D" id="3.40.190.10">
    <property type="entry name" value="Periplasmic binding protein-like II"/>
    <property type="match status" value="2"/>
</dbReference>
<name>A0A4U1BLF2_9GAMM</name>
<proteinExistence type="inferred from homology"/>
<dbReference type="InterPro" id="IPR036390">
    <property type="entry name" value="WH_DNA-bd_sf"/>
</dbReference>
<dbReference type="PANTHER" id="PTHR30118">
    <property type="entry name" value="HTH-TYPE TRANSCRIPTIONAL REGULATOR LEUO-RELATED"/>
    <property type="match status" value="1"/>
</dbReference>
<evidence type="ECO:0000256" key="4">
    <source>
        <dbReference type="ARBA" id="ARBA00023163"/>
    </source>
</evidence>
<dbReference type="Gene3D" id="1.10.10.10">
    <property type="entry name" value="Winged helix-like DNA-binding domain superfamily/Winged helix DNA-binding domain"/>
    <property type="match status" value="1"/>
</dbReference>
<dbReference type="PANTHER" id="PTHR30118:SF15">
    <property type="entry name" value="TRANSCRIPTIONAL REGULATORY PROTEIN"/>
    <property type="match status" value="1"/>
</dbReference>
<dbReference type="Pfam" id="PF00126">
    <property type="entry name" value="HTH_1"/>
    <property type="match status" value="1"/>
</dbReference>
<evidence type="ECO:0000313" key="7">
    <source>
        <dbReference type="Proteomes" id="UP000305675"/>
    </source>
</evidence>
<dbReference type="InterPro" id="IPR005119">
    <property type="entry name" value="LysR_subst-bd"/>
</dbReference>
<comment type="caution">
    <text evidence="6">The sequence shown here is derived from an EMBL/GenBank/DDBJ whole genome shotgun (WGS) entry which is preliminary data.</text>
</comment>
<sequence>MTTISGINWKGVDLNLLLSFKALMDKRSVTYAAEQLHLGQSAMSYNLNRLRTLFNDPLFERQGNTMVPTRRALELLSPIEQVLNVIGTEILTPATFEPRQYQGAFHIGLSDYAELVFGPLLFDAITGAAPDAQLVFHAIDDSNCQSAFDAGTLDIAIGSFSTLPDQLSHQPLYRERHMCLFDNTTMNYGLPLSLKNYLNTPQAIITSSGGLSTPVDATLATKGMQRQVQLGSSRFLTLKHLLHGRNLLCVMAELVCRSPFFGESLSISEPPIAIGDFDIELVQKRSDESHPRMGWLSDTLTQLIVEHRQQLLNGEFEHKN</sequence>
<keyword evidence="7" id="KW-1185">Reference proteome</keyword>
<dbReference type="SUPFAM" id="SSF46785">
    <property type="entry name" value="Winged helix' DNA-binding domain"/>
    <property type="match status" value="1"/>
</dbReference>
<dbReference type="SUPFAM" id="SSF53850">
    <property type="entry name" value="Periplasmic binding protein-like II"/>
    <property type="match status" value="1"/>
</dbReference>
<feature type="domain" description="HTH lysR-type" evidence="5">
    <location>
        <begin position="12"/>
        <end position="69"/>
    </location>
</feature>